<dbReference type="PANTHER" id="PTHR13808">
    <property type="entry name" value="CBP/P300-RELATED"/>
    <property type="match status" value="1"/>
</dbReference>
<dbReference type="InterPro" id="IPR000197">
    <property type="entry name" value="Znf_TAZ"/>
</dbReference>
<dbReference type="SMART" id="SM00551">
    <property type="entry name" value="ZnF_TAZ"/>
    <property type="match status" value="1"/>
</dbReference>
<dbReference type="InterPro" id="IPR035898">
    <property type="entry name" value="TAZ_dom_sf"/>
</dbReference>
<evidence type="ECO:0000256" key="1">
    <source>
        <dbReference type="ARBA" id="ARBA00004123"/>
    </source>
</evidence>
<dbReference type="GO" id="GO:0000123">
    <property type="term" value="C:histone acetyltransferase complex"/>
    <property type="evidence" value="ECO:0007669"/>
    <property type="project" value="TreeGrafter"/>
</dbReference>
<organism evidence="14 15">
    <name type="scientific">Caerostris darwini</name>
    <dbReference type="NCBI Taxonomy" id="1538125"/>
    <lineage>
        <taxon>Eukaryota</taxon>
        <taxon>Metazoa</taxon>
        <taxon>Ecdysozoa</taxon>
        <taxon>Arthropoda</taxon>
        <taxon>Chelicerata</taxon>
        <taxon>Arachnida</taxon>
        <taxon>Araneae</taxon>
        <taxon>Araneomorphae</taxon>
        <taxon>Entelegynae</taxon>
        <taxon>Araneoidea</taxon>
        <taxon>Araneidae</taxon>
        <taxon>Caerostris</taxon>
    </lineage>
</organism>
<evidence type="ECO:0000256" key="9">
    <source>
        <dbReference type="ARBA" id="ARBA00023163"/>
    </source>
</evidence>
<dbReference type="GO" id="GO:0003713">
    <property type="term" value="F:transcription coactivator activity"/>
    <property type="evidence" value="ECO:0007669"/>
    <property type="project" value="TreeGrafter"/>
</dbReference>
<evidence type="ECO:0000256" key="7">
    <source>
        <dbReference type="ARBA" id="ARBA00022853"/>
    </source>
</evidence>
<evidence type="ECO:0000256" key="3">
    <source>
        <dbReference type="ARBA" id="ARBA00022679"/>
    </source>
</evidence>
<dbReference type="PANTHER" id="PTHR13808:SF1">
    <property type="entry name" value="HISTONE ACETYLTRANSFERASE"/>
    <property type="match status" value="1"/>
</dbReference>
<keyword evidence="7" id="KW-0156">Chromatin regulator</keyword>
<evidence type="ECO:0000256" key="8">
    <source>
        <dbReference type="ARBA" id="ARBA00023015"/>
    </source>
</evidence>
<keyword evidence="6 12" id="KW-0862">Zinc</keyword>
<dbReference type="GO" id="GO:0008270">
    <property type="term" value="F:zinc ion binding"/>
    <property type="evidence" value="ECO:0007669"/>
    <property type="project" value="UniProtKB-KW"/>
</dbReference>
<keyword evidence="3" id="KW-0808">Transferase</keyword>
<dbReference type="GO" id="GO:0045944">
    <property type="term" value="P:positive regulation of transcription by RNA polymerase II"/>
    <property type="evidence" value="ECO:0007669"/>
    <property type="project" value="TreeGrafter"/>
</dbReference>
<keyword evidence="8" id="KW-0805">Transcription regulation</keyword>
<comment type="catalytic activity">
    <reaction evidence="11">
        <text>L-lysyl-[protein] + acetyl-CoA = N(6)-acetyl-L-lysyl-[protein] + CoA + H(+)</text>
        <dbReference type="Rhea" id="RHEA:45948"/>
        <dbReference type="Rhea" id="RHEA-COMP:9752"/>
        <dbReference type="Rhea" id="RHEA-COMP:10731"/>
        <dbReference type="ChEBI" id="CHEBI:15378"/>
        <dbReference type="ChEBI" id="CHEBI:29969"/>
        <dbReference type="ChEBI" id="CHEBI:57287"/>
        <dbReference type="ChEBI" id="CHEBI:57288"/>
        <dbReference type="ChEBI" id="CHEBI:61930"/>
        <dbReference type="EC" id="2.3.1.48"/>
    </reaction>
</comment>
<accession>A0AAV4PW88</accession>
<evidence type="ECO:0000256" key="12">
    <source>
        <dbReference type="PROSITE-ProRule" id="PRU00203"/>
    </source>
</evidence>
<dbReference type="Gene3D" id="1.20.1020.10">
    <property type="entry name" value="TAZ domain"/>
    <property type="match status" value="1"/>
</dbReference>
<keyword evidence="5 12" id="KW-0863">Zinc-finger</keyword>
<dbReference type="EMBL" id="BPLQ01003612">
    <property type="protein sequence ID" value="GIY01838.1"/>
    <property type="molecule type" value="Genomic_DNA"/>
</dbReference>
<dbReference type="GO" id="GO:0031490">
    <property type="term" value="F:chromatin DNA binding"/>
    <property type="evidence" value="ECO:0007669"/>
    <property type="project" value="TreeGrafter"/>
</dbReference>
<reference evidence="14 15" key="1">
    <citation type="submission" date="2021-06" db="EMBL/GenBank/DDBJ databases">
        <title>Caerostris darwini draft genome.</title>
        <authorList>
            <person name="Kono N."/>
            <person name="Arakawa K."/>
        </authorList>
    </citation>
    <scope>NUCLEOTIDE SEQUENCE [LARGE SCALE GENOMIC DNA]</scope>
</reference>
<evidence type="ECO:0000313" key="14">
    <source>
        <dbReference type="EMBL" id="GIY01838.1"/>
    </source>
</evidence>
<evidence type="ECO:0000313" key="15">
    <source>
        <dbReference type="Proteomes" id="UP001054837"/>
    </source>
</evidence>
<comment type="subcellular location">
    <subcellularLocation>
        <location evidence="1">Nucleus</location>
    </subcellularLocation>
</comment>
<dbReference type="Pfam" id="PF02135">
    <property type="entry name" value="zf-TAZ"/>
    <property type="match status" value="1"/>
</dbReference>
<proteinExistence type="predicted"/>
<dbReference type="AlphaFoldDB" id="A0AAV4PW88"/>
<gene>
    <name evidence="14" type="primary">Crebbp_0</name>
    <name evidence="14" type="ORF">CDAR_52191</name>
</gene>
<evidence type="ECO:0000256" key="4">
    <source>
        <dbReference type="ARBA" id="ARBA00022723"/>
    </source>
</evidence>
<keyword evidence="4 12" id="KW-0479">Metal-binding</keyword>
<protein>
    <recommendedName>
        <fullName evidence="2">histone acetyltransferase</fullName>
        <ecNumber evidence="2">2.3.1.48</ecNumber>
    </recommendedName>
</protein>
<dbReference type="PROSITE" id="PS50134">
    <property type="entry name" value="ZF_TAZ"/>
    <property type="match status" value="1"/>
</dbReference>
<evidence type="ECO:0000256" key="10">
    <source>
        <dbReference type="ARBA" id="ARBA00023242"/>
    </source>
</evidence>
<feature type="zinc finger region" description="TAZ-type" evidence="12">
    <location>
        <begin position="15"/>
        <end position="102"/>
    </location>
</feature>
<dbReference type="GO" id="GO:0004402">
    <property type="term" value="F:histone acetyltransferase activity"/>
    <property type="evidence" value="ECO:0007669"/>
    <property type="project" value="InterPro"/>
</dbReference>
<evidence type="ECO:0000256" key="6">
    <source>
        <dbReference type="ARBA" id="ARBA00022833"/>
    </source>
</evidence>
<keyword evidence="15" id="KW-1185">Reference proteome</keyword>
<evidence type="ECO:0000256" key="2">
    <source>
        <dbReference type="ARBA" id="ARBA00013184"/>
    </source>
</evidence>
<feature type="domain" description="TAZ-type" evidence="13">
    <location>
        <begin position="15"/>
        <end position="102"/>
    </location>
</feature>
<dbReference type="GO" id="GO:0005667">
    <property type="term" value="C:transcription regulator complex"/>
    <property type="evidence" value="ECO:0007669"/>
    <property type="project" value="TreeGrafter"/>
</dbReference>
<dbReference type="EC" id="2.3.1.48" evidence="2"/>
<dbReference type="GO" id="GO:0005634">
    <property type="term" value="C:nucleus"/>
    <property type="evidence" value="ECO:0007669"/>
    <property type="project" value="UniProtKB-SubCell"/>
</dbReference>
<name>A0AAV4PW88_9ARAC</name>
<evidence type="ECO:0000256" key="5">
    <source>
        <dbReference type="ARBA" id="ARBA00022771"/>
    </source>
</evidence>
<dbReference type="InterPro" id="IPR013178">
    <property type="entry name" value="Histone_AcTrfase_Rtt109/CBP"/>
</dbReference>
<evidence type="ECO:0000259" key="13">
    <source>
        <dbReference type="PROSITE" id="PS50134"/>
    </source>
</evidence>
<keyword evidence="10" id="KW-0539">Nucleus</keyword>
<evidence type="ECO:0000256" key="11">
    <source>
        <dbReference type="ARBA" id="ARBA00048017"/>
    </source>
</evidence>
<dbReference type="Proteomes" id="UP001054837">
    <property type="component" value="Unassembled WGS sequence"/>
</dbReference>
<keyword evidence="9" id="KW-0804">Transcription</keyword>
<dbReference type="SUPFAM" id="SSF57933">
    <property type="entry name" value="TAZ domain"/>
    <property type="match status" value="1"/>
</dbReference>
<comment type="caution">
    <text evidence="14">The sequence shown here is derived from an EMBL/GenBank/DDBJ whole genome shotgun (WGS) entry which is preliminary data.</text>
</comment>
<sequence>MQVSNQNSAPAPTTDQENRRLIRMHLVLLLHAYKCQSNDNQSGGESKPCLLPNCATMKQVLSHMTACQDGEQCTVLHCASSSQILSHWKNCIANDCPVCVPLKRAAARFLQETTVVANQRRDTEERELLEMMGKLDL</sequence>